<gene>
    <name evidence="3" type="ORF">EFK50_00505</name>
</gene>
<dbReference type="EMBL" id="RJSE01000001">
    <property type="protein sequence ID" value="RNL66146.1"/>
    <property type="molecule type" value="Genomic_DNA"/>
</dbReference>
<dbReference type="Proteomes" id="UP000267128">
    <property type="component" value="Unassembled WGS sequence"/>
</dbReference>
<comment type="caution">
    <text evidence="3">The sequence shown here is derived from an EMBL/GenBank/DDBJ whole genome shotgun (WGS) entry which is preliminary data.</text>
</comment>
<feature type="domain" description="YCII-related" evidence="2">
    <location>
        <begin position="18"/>
        <end position="96"/>
    </location>
</feature>
<proteinExistence type="inferred from homology"/>
<dbReference type="PANTHER" id="PTHR35174:SF3">
    <property type="entry name" value="BLL7171 PROTEIN"/>
    <property type="match status" value="1"/>
</dbReference>
<reference evidence="3 4" key="1">
    <citation type="submission" date="2018-11" db="EMBL/GenBank/DDBJ databases">
        <authorList>
            <person name="Li F."/>
        </authorList>
    </citation>
    <scope>NUCLEOTIDE SEQUENCE [LARGE SCALE GENOMIC DNA]</scope>
    <source>
        <strain evidence="3 4">Gsoil 097</strain>
    </source>
</reference>
<dbReference type="InterPro" id="IPR005545">
    <property type="entry name" value="YCII"/>
</dbReference>
<comment type="similarity">
    <text evidence="1">Belongs to the YciI family.</text>
</comment>
<evidence type="ECO:0000313" key="4">
    <source>
        <dbReference type="Proteomes" id="UP000267128"/>
    </source>
</evidence>
<dbReference type="Gene3D" id="3.30.70.1060">
    <property type="entry name" value="Dimeric alpha+beta barrel"/>
    <property type="match status" value="1"/>
</dbReference>
<dbReference type="Pfam" id="PF03795">
    <property type="entry name" value="YCII"/>
    <property type="match status" value="1"/>
</dbReference>
<organism evidence="3 4">
    <name type="scientific">Nocardioides marmoriginsengisoli</name>
    <dbReference type="NCBI Taxonomy" id="661483"/>
    <lineage>
        <taxon>Bacteria</taxon>
        <taxon>Bacillati</taxon>
        <taxon>Actinomycetota</taxon>
        <taxon>Actinomycetes</taxon>
        <taxon>Propionibacteriales</taxon>
        <taxon>Nocardioidaceae</taxon>
        <taxon>Nocardioides</taxon>
    </lineage>
</organism>
<protein>
    <submittedName>
        <fullName evidence="3">Transcription initiation protein</fullName>
    </submittedName>
</protein>
<name>A0A3N0CT24_9ACTN</name>
<evidence type="ECO:0000313" key="3">
    <source>
        <dbReference type="EMBL" id="RNL66146.1"/>
    </source>
</evidence>
<dbReference type="RefSeq" id="WP_123225591.1">
    <property type="nucleotide sequence ID" value="NZ_RJSE01000001.1"/>
</dbReference>
<accession>A0A3N0CT24</accession>
<dbReference type="AlphaFoldDB" id="A0A3N0CT24"/>
<dbReference type="OrthoDB" id="668782at2"/>
<keyword evidence="4" id="KW-1185">Reference proteome</keyword>
<dbReference type="SUPFAM" id="SSF54909">
    <property type="entry name" value="Dimeric alpha+beta barrel"/>
    <property type="match status" value="1"/>
</dbReference>
<dbReference type="PANTHER" id="PTHR35174">
    <property type="entry name" value="BLL7171 PROTEIN-RELATED"/>
    <property type="match status" value="1"/>
</dbReference>
<sequence>MTEYIVLLPGDESVWANASAEQQAEMFERHRKFTELLEARGHQVTGGNELQPSSAAKTVTGSLDNVSVTDGPYAESAEQLGGYYTVITDNLDDLLKVCGVLADGGASVEVRPTVDHS</sequence>
<evidence type="ECO:0000259" key="2">
    <source>
        <dbReference type="Pfam" id="PF03795"/>
    </source>
</evidence>
<dbReference type="InterPro" id="IPR011008">
    <property type="entry name" value="Dimeric_a/b-barrel"/>
</dbReference>
<evidence type="ECO:0000256" key="1">
    <source>
        <dbReference type="ARBA" id="ARBA00007689"/>
    </source>
</evidence>